<dbReference type="EMBL" id="FOJX01000002">
    <property type="protein sequence ID" value="SFA83652.1"/>
    <property type="molecule type" value="Genomic_DNA"/>
</dbReference>
<dbReference type="Proteomes" id="UP000183843">
    <property type="component" value="Unassembled WGS sequence"/>
</dbReference>
<keyword evidence="1" id="KW-1133">Transmembrane helix</keyword>
<feature type="transmembrane region" description="Helical" evidence="1">
    <location>
        <begin position="45"/>
        <end position="63"/>
    </location>
</feature>
<gene>
    <name evidence="2" type="ORF">SAMN05216587_102154</name>
</gene>
<keyword evidence="1" id="KW-0812">Transmembrane</keyword>
<keyword evidence="1" id="KW-0472">Membrane</keyword>
<protein>
    <submittedName>
        <fullName evidence="2">Uncharacterized protein</fullName>
    </submittedName>
</protein>
<evidence type="ECO:0000313" key="2">
    <source>
        <dbReference type="EMBL" id="SFA83652.1"/>
    </source>
</evidence>
<accession>A0A1I0W4Q4</accession>
<sequence length="68" mass="7627">MRVEKIGFIKTHGKLITNILVVLLVVAAVYTKLQENGMDSLFKLTDLYILAGGILGLLLLRFIGKRRK</sequence>
<feature type="transmembrane region" description="Helical" evidence="1">
    <location>
        <begin position="15"/>
        <end position="33"/>
    </location>
</feature>
<evidence type="ECO:0000256" key="1">
    <source>
        <dbReference type="SAM" id="Phobius"/>
    </source>
</evidence>
<proteinExistence type="predicted"/>
<organism evidence="2 3">
    <name type="scientific">Selenomonas ruminantium</name>
    <dbReference type="NCBI Taxonomy" id="971"/>
    <lineage>
        <taxon>Bacteria</taxon>
        <taxon>Bacillati</taxon>
        <taxon>Bacillota</taxon>
        <taxon>Negativicutes</taxon>
        <taxon>Selenomonadales</taxon>
        <taxon>Selenomonadaceae</taxon>
        <taxon>Selenomonas</taxon>
    </lineage>
</organism>
<reference evidence="2 3" key="1">
    <citation type="submission" date="2016-10" db="EMBL/GenBank/DDBJ databases">
        <authorList>
            <person name="de Groot N.N."/>
        </authorList>
    </citation>
    <scope>NUCLEOTIDE SEQUENCE [LARGE SCALE GENOMIC DNA]</scope>
    <source>
        <strain evidence="2 3">L14</strain>
    </source>
</reference>
<dbReference type="AlphaFoldDB" id="A0A1I0W4Q4"/>
<evidence type="ECO:0000313" key="3">
    <source>
        <dbReference type="Proteomes" id="UP000183843"/>
    </source>
</evidence>
<name>A0A1I0W4Q4_SELRU</name>